<dbReference type="NCBIfam" id="TIGR00667">
    <property type="entry name" value="aat"/>
    <property type="match status" value="1"/>
</dbReference>
<keyword evidence="1" id="KW-0963">Cytoplasm</keyword>
<protein>
    <submittedName>
        <fullName evidence="4">Leucyl/phenylalanyl-tRNA--protein transferase</fullName>
        <ecNumber evidence="4">2.3.2.6</ecNumber>
    </submittedName>
</protein>
<dbReference type="FunFam" id="3.40.630.70:FF:000001">
    <property type="entry name" value="Leucyl/phenylalanyl-tRNA--protein transferase"/>
    <property type="match status" value="1"/>
</dbReference>
<dbReference type="SUPFAM" id="SSF55729">
    <property type="entry name" value="Acyl-CoA N-acyltransferases (Nat)"/>
    <property type="match status" value="1"/>
</dbReference>
<evidence type="ECO:0000256" key="1">
    <source>
        <dbReference type="ARBA" id="ARBA00022490"/>
    </source>
</evidence>
<evidence type="ECO:0000256" key="3">
    <source>
        <dbReference type="ARBA" id="ARBA00023315"/>
    </source>
</evidence>
<dbReference type="GO" id="GO:0008914">
    <property type="term" value="F:leucyl-tRNA--protein transferase activity"/>
    <property type="evidence" value="ECO:0007669"/>
    <property type="project" value="UniProtKB-EC"/>
</dbReference>
<keyword evidence="3 4" id="KW-0012">Acyltransferase</keyword>
<organism evidence="4">
    <name type="scientific">hydrothermal vent metagenome</name>
    <dbReference type="NCBI Taxonomy" id="652676"/>
    <lineage>
        <taxon>unclassified sequences</taxon>
        <taxon>metagenomes</taxon>
        <taxon>ecological metagenomes</taxon>
    </lineage>
</organism>
<dbReference type="InterPro" id="IPR004616">
    <property type="entry name" value="Leu/Phe-tRNA_Trfase"/>
</dbReference>
<name>A0A3B0U7J8_9ZZZZ</name>
<dbReference type="InterPro" id="IPR016181">
    <property type="entry name" value="Acyl_CoA_acyltransferase"/>
</dbReference>
<dbReference type="PANTHER" id="PTHR30098:SF2">
    <property type="entry name" value="LEUCYL_PHENYLALANYL-TRNA--PROTEIN TRANSFERASE"/>
    <property type="match status" value="1"/>
</dbReference>
<dbReference type="AlphaFoldDB" id="A0A3B0U7J8"/>
<sequence length="223" mass="24527">MTTLPDTPIEITPQVLLKAYACGIFPMAEDAGDSALYWIDPEKRGVLPLDGFHLPRRLKRTLRSGRFEVRVDTAFAEVLASCAKPMPGRGSTWINTRIRQLYTELHRLGHCHSVEAWHQGELAGGLYGIRLGGAFFGESMFSTRTDASKITLVHLIARLIAGGFTLLDTQFVTGHLARFGAIEIPRAVYQQRLDEALAVHGDFFELPPAAGPGEVLQVLSQTS</sequence>
<dbReference type="InterPro" id="IPR042203">
    <property type="entry name" value="Leu/Phe-tRNA_Trfase_C"/>
</dbReference>
<gene>
    <name evidence="4" type="ORF">MNBD_ALPHA09-535</name>
</gene>
<dbReference type="EC" id="2.3.2.6" evidence="4"/>
<dbReference type="Pfam" id="PF03588">
    <property type="entry name" value="Leu_Phe_trans"/>
    <property type="match status" value="1"/>
</dbReference>
<proteinExistence type="inferred from homology"/>
<dbReference type="GO" id="GO:0005737">
    <property type="term" value="C:cytoplasm"/>
    <property type="evidence" value="ECO:0007669"/>
    <property type="project" value="TreeGrafter"/>
</dbReference>
<reference evidence="4" key="1">
    <citation type="submission" date="2018-06" db="EMBL/GenBank/DDBJ databases">
        <authorList>
            <person name="Zhirakovskaya E."/>
        </authorList>
    </citation>
    <scope>NUCLEOTIDE SEQUENCE</scope>
</reference>
<keyword evidence="2 4" id="KW-0808">Transferase</keyword>
<dbReference type="HAMAP" id="MF_00688">
    <property type="entry name" value="Leu_Phe_trans"/>
    <property type="match status" value="1"/>
</dbReference>
<dbReference type="GO" id="GO:0030163">
    <property type="term" value="P:protein catabolic process"/>
    <property type="evidence" value="ECO:0007669"/>
    <property type="project" value="InterPro"/>
</dbReference>
<dbReference type="PANTHER" id="PTHR30098">
    <property type="entry name" value="LEUCYL/PHENYLALANYL-TRNA--PROTEIN TRANSFERASE"/>
    <property type="match status" value="1"/>
</dbReference>
<evidence type="ECO:0000313" key="4">
    <source>
        <dbReference type="EMBL" id="VAW15396.1"/>
    </source>
</evidence>
<dbReference type="EMBL" id="UOEM01000084">
    <property type="protein sequence ID" value="VAW15396.1"/>
    <property type="molecule type" value="Genomic_DNA"/>
</dbReference>
<accession>A0A3B0U7J8</accession>
<evidence type="ECO:0000256" key="2">
    <source>
        <dbReference type="ARBA" id="ARBA00022679"/>
    </source>
</evidence>
<dbReference type="Gene3D" id="3.40.630.70">
    <property type="entry name" value="Leucyl/phenylalanyl-tRNA-protein transferase, C-terminal domain"/>
    <property type="match status" value="1"/>
</dbReference>